<dbReference type="Gene3D" id="3.30.559.10">
    <property type="entry name" value="Chloramphenicol acetyltransferase-like domain"/>
    <property type="match status" value="1"/>
</dbReference>
<dbReference type="GO" id="GO:0009239">
    <property type="term" value="P:enterobactin biosynthetic process"/>
    <property type="evidence" value="ECO:0007669"/>
    <property type="project" value="TreeGrafter"/>
</dbReference>
<dbReference type="GO" id="GO:0009366">
    <property type="term" value="C:enterobactin synthetase complex"/>
    <property type="evidence" value="ECO:0007669"/>
    <property type="project" value="TreeGrafter"/>
</dbReference>
<dbReference type="PANTHER" id="PTHR45527:SF1">
    <property type="entry name" value="FATTY ACID SYNTHASE"/>
    <property type="match status" value="1"/>
</dbReference>
<dbReference type="GO" id="GO:0047527">
    <property type="term" value="F:2,3-dihydroxybenzoate-serine ligase activity"/>
    <property type="evidence" value="ECO:0007669"/>
    <property type="project" value="TreeGrafter"/>
</dbReference>
<feature type="region of interest" description="Disordered" evidence="1">
    <location>
        <begin position="882"/>
        <end position="921"/>
    </location>
</feature>
<dbReference type="InterPro" id="IPR023213">
    <property type="entry name" value="CAT-like_dom_sf"/>
</dbReference>
<feature type="domain" description="Condensation" evidence="2">
    <location>
        <begin position="42"/>
        <end position="469"/>
    </location>
</feature>
<name>A0A6G9YY75_9NOCA</name>
<gene>
    <name evidence="3" type="ORF">F6W96_07405</name>
</gene>
<organism evidence="3 4">
    <name type="scientific">Nocardia terpenica</name>
    <dbReference type="NCBI Taxonomy" id="455432"/>
    <lineage>
        <taxon>Bacteria</taxon>
        <taxon>Bacillati</taxon>
        <taxon>Actinomycetota</taxon>
        <taxon>Actinomycetes</taxon>
        <taxon>Mycobacteriales</taxon>
        <taxon>Nocardiaceae</taxon>
        <taxon>Nocardia</taxon>
    </lineage>
</organism>
<dbReference type="InterPro" id="IPR001242">
    <property type="entry name" value="Condensation_dom"/>
</dbReference>
<proteinExistence type="predicted"/>
<dbReference type="GO" id="GO:0005829">
    <property type="term" value="C:cytosol"/>
    <property type="evidence" value="ECO:0007669"/>
    <property type="project" value="TreeGrafter"/>
</dbReference>
<dbReference type="Proteomes" id="UP000500953">
    <property type="component" value="Chromosome"/>
</dbReference>
<dbReference type="GO" id="GO:0031177">
    <property type="term" value="F:phosphopantetheine binding"/>
    <property type="evidence" value="ECO:0007669"/>
    <property type="project" value="TreeGrafter"/>
</dbReference>
<feature type="region of interest" description="Disordered" evidence="1">
    <location>
        <begin position="244"/>
        <end position="263"/>
    </location>
</feature>
<dbReference type="EMBL" id="CP046173">
    <property type="protein sequence ID" value="QIS18152.1"/>
    <property type="molecule type" value="Genomic_DNA"/>
</dbReference>
<evidence type="ECO:0000313" key="4">
    <source>
        <dbReference type="Proteomes" id="UP000500953"/>
    </source>
</evidence>
<evidence type="ECO:0000259" key="2">
    <source>
        <dbReference type="Pfam" id="PF00668"/>
    </source>
</evidence>
<dbReference type="GO" id="GO:0008610">
    <property type="term" value="P:lipid biosynthetic process"/>
    <property type="evidence" value="ECO:0007669"/>
    <property type="project" value="UniProtKB-ARBA"/>
</dbReference>
<dbReference type="SUPFAM" id="SSF52777">
    <property type="entry name" value="CoA-dependent acyltransferases"/>
    <property type="match status" value="2"/>
</dbReference>
<evidence type="ECO:0000256" key="1">
    <source>
        <dbReference type="SAM" id="MobiDB-lite"/>
    </source>
</evidence>
<dbReference type="CDD" id="cd19531">
    <property type="entry name" value="LCL_NRPS-like"/>
    <property type="match status" value="1"/>
</dbReference>
<accession>A0A6G9YY75</accession>
<dbReference type="AlphaFoldDB" id="A0A6G9YY75"/>
<sequence>MRCWRTNMNSPASNLALAKLREKRAAGIGAQGIPARTGTGPFPATPAQRGIWLHEQLAANDALYHVPLGIRIAGELDVDALHTAASAVVAEQHALRTVFTEAAGLRGEVVDDVEIDWETHDLRLVPEAVRPQALDELLTTVSTARFDLVGGRPVRWALIRLGATDWLLAVVAHHLVLDGLSIPVLIEQLWSAYGGLRSVAMPTLTPVRQYADFAEWIDRQPPRTAAIERRAGLVRGVPPLDLSVGRPRPPRVGNDGAKVQLPVPPETTDAVREAAAAHGVPPFVFLLACYQLALAAHTGRDDFAVGIPMAARPHDELARTIGHFVNTVPVRSVLATGQSFAELLRATRDSALAAYEDETVPFERIVETLGGPWDPRYSPVFQVLFVQQRLERPDLSSLGLSVDWHPIDTGATLYDLVLHVAEAGDDLVCETTFNTAILDEPTARRLTGDLITLAATAAADPTITVADLLRTTPHHHLLIQVATPDAEELTAGLAEALYRGGIPARVVAESADASASEGSPGDSGVLLAGIRSAAGGPGQKHAGITEVEHAGITEVEHAGIMEVKHAGITEVKHAGITEVQGRSDLVVVGAGFAEGDEGAAVGLAEACTRDGVGLVVLVPKGFEVAPVLAAQGVIVEGTGIRTGSGGGSGGGCCRGPGRVVRRSWLLRWRRGWRSGRSWRFRRSRNALWRRGRRLSGSRRPVGPWRLGWRSCGLGRSRCLWSGGMMISSCWVVPRWGLLGCCRRCSTSSVSPCRCGSCSSGPPLPRRRCWWNRRRRSGIRVRRWFRWHAPTVSCCRCRMPRSGCGSWRRWIRGTAPTSCRVGCGCAGRSMPVRWRWRWRWWSGGTRCCARSTAPPMTGSCVRSCGRTSCARCRTPICPTWPRPTGNGPRTSSPQRCTPRRSIWPRGRCGATTWSRPGPTSTC</sequence>
<feature type="compositionally biased region" description="Polar residues" evidence="1">
    <location>
        <begin position="910"/>
        <end position="921"/>
    </location>
</feature>
<protein>
    <recommendedName>
        <fullName evidence="2">Condensation domain-containing protein</fullName>
    </recommendedName>
</protein>
<dbReference type="Pfam" id="PF00668">
    <property type="entry name" value="Condensation"/>
    <property type="match status" value="1"/>
</dbReference>
<reference evidence="3 4" key="1">
    <citation type="journal article" date="2019" name="ACS Chem. Biol.">
        <title>Identification and Mobilization of a Cryptic Antibiotic Biosynthesis Gene Locus from a Human-Pathogenic Nocardia Isolate.</title>
        <authorList>
            <person name="Herisse M."/>
            <person name="Ishida K."/>
            <person name="Porter J.L."/>
            <person name="Howden B."/>
            <person name="Hertweck C."/>
            <person name="Stinear T.P."/>
            <person name="Pidot S.J."/>
        </authorList>
    </citation>
    <scope>NUCLEOTIDE SEQUENCE [LARGE SCALE GENOMIC DNA]</scope>
    <source>
        <strain evidence="3 4">AUSMDU00012715</strain>
    </source>
</reference>
<dbReference type="GO" id="GO:0043041">
    <property type="term" value="P:amino acid activation for nonribosomal peptide biosynthetic process"/>
    <property type="evidence" value="ECO:0007669"/>
    <property type="project" value="TreeGrafter"/>
</dbReference>
<dbReference type="Gene3D" id="3.30.559.30">
    <property type="entry name" value="Nonribosomal peptide synthetase, condensation domain"/>
    <property type="match status" value="1"/>
</dbReference>
<dbReference type="PANTHER" id="PTHR45527">
    <property type="entry name" value="NONRIBOSOMAL PEPTIDE SYNTHETASE"/>
    <property type="match status" value="1"/>
</dbReference>
<evidence type="ECO:0000313" key="3">
    <source>
        <dbReference type="EMBL" id="QIS18152.1"/>
    </source>
</evidence>